<evidence type="ECO:0000313" key="3">
    <source>
        <dbReference type="Proteomes" id="UP000642673"/>
    </source>
</evidence>
<comment type="caution">
    <text evidence="2">The sequence shown here is derived from an EMBL/GenBank/DDBJ whole genome shotgun (WGS) entry which is preliminary data.</text>
</comment>
<gene>
    <name evidence="2" type="ORF">GCM10010347_15590</name>
</gene>
<organism evidence="2 3">
    <name type="scientific">Streptomyces cirratus</name>
    <dbReference type="NCBI Taxonomy" id="68187"/>
    <lineage>
        <taxon>Bacteria</taxon>
        <taxon>Bacillati</taxon>
        <taxon>Actinomycetota</taxon>
        <taxon>Actinomycetes</taxon>
        <taxon>Kitasatosporales</taxon>
        <taxon>Streptomycetaceae</taxon>
        <taxon>Streptomyces</taxon>
    </lineage>
</organism>
<protein>
    <submittedName>
        <fullName evidence="2">Uncharacterized protein</fullName>
    </submittedName>
</protein>
<proteinExistence type="predicted"/>
<evidence type="ECO:0000313" key="2">
    <source>
        <dbReference type="EMBL" id="GHB46804.1"/>
    </source>
</evidence>
<keyword evidence="3" id="KW-1185">Reference proteome</keyword>
<evidence type="ECO:0000256" key="1">
    <source>
        <dbReference type="SAM" id="MobiDB-lite"/>
    </source>
</evidence>
<name>A0ABQ3ER80_9ACTN</name>
<reference evidence="3" key="1">
    <citation type="journal article" date="2019" name="Int. J. Syst. Evol. Microbiol.">
        <title>The Global Catalogue of Microorganisms (GCM) 10K type strain sequencing project: providing services to taxonomists for standard genome sequencing and annotation.</title>
        <authorList>
            <consortium name="The Broad Institute Genomics Platform"/>
            <consortium name="The Broad Institute Genome Sequencing Center for Infectious Disease"/>
            <person name="Wu L."/>
            <person name="Ma J."/>
        </authorList>
    </citation>
    <scope>NUCLEOTIDE SEQUENCE [LARGE SCALE GENOMIC DNA]</scope>
    <source>
        <strain evidence="3">JCM 4738</strain>
    </source>
</reference>
<feature type="region of interest" description="Disordered" evidence="1">
    <location>
        <begin position="1"/>
        <end position="100"/>
    </location>
</feature>
<sequence>MELITLRAKPTEIDGTPGAPEGNRATPRTPPVRTNAACDRGVKPPKAKGAFPRSRDENGGREGRTYRACAPAIAARPFTTGEGKSDTRRRPGALPPHARK</sequence>
<dbReference type="Proteomes" id="UP000642673">
    <property type="component" value="Unassembled WGS sequence"/>
</dbReference>
<dbReference type="EMBL" id="BMVP01000002">
    <property type="protein sequence ID" value="GHB46804.1"/>
    <property type="molecule type" value="Genomic_DNA"/>
</dbReference>
<feature type="compositionally biased region" description="Basic and acidic residues" evidence="1">
    <location>
        <begin position="53"/>
        <end position="65"/>
    </location>
</feature>
<accession>A0ABQ3ER80</accession>